<dbReference type="InterPro" id="IPR050583">
    <property type="entry name" value="Mycobacterial_A85_antigen"/>
</dbReference>
<dbReference type="PANTHER" id="PTHR48098:SF6">
    <property type="entry name" value="FERRI-BACILLIBACTIN ESTERASE BESA"/>
    <property type="match status" value="1"/>
</dbReference>
<dbReference type="PANTHER" id="PTHR48098">
    <property type="entry name" value="ENTEROCHELIN ESTERASE-RELATED"/>
    <property type="match status" value="1"/>
</dbReference>
<sequence length="452" mass="50471">MTRILLSIPLLFWGLMANSQTTIVIADLPENHPQNAPIYLAGTLNDWNPASEAHQLQKDDAGNYYITLNLEGEVAFKFTRGDWNTVESDGYGNDIGNRTYQPSGEDTLKLYIQGWKDLLDGSSSPNSTRSENVSILKDFEIPQLGRKRNIWIYLPPNYHQTKTSYPVIYMHDGQNLFDNSTSFSGEWNVDETLNDLFETQNFAAIVVGIDNGGEHRMDEYAPWINTQYGGGEGEAYVDFLVSTLKPHIDAHYRTLTSASNTAIIGSSLGGIISFYAGLKYSNIFGKIGALSPAFWYNPEFFGFTDSITPKGPQKLYMAAGGDESATVANNMNRIAATLQTNGWPPSAITKRVHPHQGHNEAYWSAIFKEVISYLMMDSQPLQVTKHFNFKITDRKLTTSAAHIRIFGLTGQKLLQDSTATTAPVDLSKLPEGIYLLQLRDKHHVATVRILLR</sequence>
<dbReference type="OrthoDB" id="9784036at2"/>
<protein>
    <submittedName>
        <fullName evidence="3">Putative secreted protein (Por secretion system target)</fullName>
    </submittedName>
</protein>
<dbReference type="CDD" id="cd02859">
    <property type="entry name" value="E_set_AMPKbeta_like_N"/>
    <property type="match status" value="1"/>
</dbReference>
<dbReference type="Pfam" id="PF00756">
    <property type="entry name" value="Esterase"/>
    <property type="match status" value="1"/>
</dbReference>
<keyword evidence="4" id="KW-1185">Reference proteome</keyword>
<dbReference type="SUPFAM" id="SSF53474">
    <property type="entry name" value="alpha/beta-Hydrolases"/>
    <property type="match status" value="1"/>
</dbReference>
<organism evidence="3 4">
    <name type="scientific">Marinoscillum furvescens DSM 4134</name>
    <dbReference type="NCBI Taxonomy" id="1122208"/>
    <lineage>
        <taxon>Bacteria</taxon>
        <taxon>Pseudomonadati</taxon>
        <taxon>Bacteroidota</taxon>
        <taxon>Cytophagia</taxon>
        <taxon>Cytophagales</taxon>
        <taxon>Reichenbachiellaceae</taxon>
        <taxon>Marinoscillum</taxon>
    </lineage>
</organism>
<dbReference type="InterPro" id="IPR013783">
    <property type="entry name" value="Ig-like_fold"/>
</dbReference>
<evidence type="ECO:0000313" key="3">
    <source>
        <dbReference type="EMBL" id="RED93392.1"/>
    </source>
</evidence>
<gene>
    <name evidence="3" type="ORF">C7460_12537</name>
</gene>
<evidence type="ECO:0000259" key="2">
    <source>
        <dbReference type="SMART" id="SM01065"/>
    </source>
</evidence>
<feature type="domain" description="CBM20" evidence="2">
    <location>
        <begin position="20"/>
        <end position="112"/>
    </location>
</feature>
<name>A0A3D9KYB4_MARFU</name>
<dbReference type="InterPro" id="IPR029058">
    <property type="entry name" value="AB_hydrolase_fold"/>
</dbReference>
<dbReference type="RefSeq" id="WP_147303032.1">
    <property type="nucleotide sequence ID" value="NZ_QREG01000025.1"/>
</dbReference>
<dbReference type="InterPro" id="IPR026444">
    <property type="entry name" value="Secre_tail"/>
</dbReference>
<dbReference type="GO" id="GO:2001070">
    <property type="term" value="F:starch binding"/>
    <property type="evidence" value="ECO:0007669"/>
    <property type="project" value="InterPro"/>
</dbReference>
<reference evidence="3 4" key="1">
    <citation type="submission" date="2018-07" db="EMBL/GenBank/DDBJ databases">
        <title>Genomic Encyclopedia of Type Strains, Phase IV (KMG-IV): sequencing the most valuable type-strain genomes for metagenomic binning, comparative biology and taxonomic classification.</title>
        <authorList>
            <person name="Goeker M."/>
        </authorList>
    </citation>
    <scope>NUCLEOTIDE SEQUENCE [LARGE SCALE GENOMIC DNA]</scope>
    <source>
        <strain evidence="3 4">DSM 4134</strain>
    </source>
</reference>
<evidence type="ECO:0000313" key="4">
    <source>
        <dbReference type="Proteomes" id="UP000256779"/>
    </source>
</evidence>
<proteinExistence type="predicted"/>
<feature type="chain" id="PRO_5017650818" evidence="1">
    <location>
        <begin position="20"/>
        <end position="452"/>
    </location>
</feature>
<dbReference type="SMART" id="SM01065">
    <property type="entry name" value="CBM_2"/>
    <property type="match status" value="1"/>
</dbReference>
<keyword evidence="1" id="KW-0732">Signal</keyword>
<accession>A0A3D9KYB4</accession>
<dbReference type="InterPro" id="IPR000801">
    <property type="entry name" value="Esterase-like"/>
</dbReference>
<dbReference type="EMBL" id="QREG01000025">
    <property type="protein sequence ID" value="RED93392.1"/>
    <property type="molecule type" value="Genomic_DNA"/>
</dbReference>
<dbReference type="Gene3D" id="2.60.40.10">
    <property type="entry name" value="Immunoglobulins"/>
    <property type="match status" value="1"/>
</dbReference>
<feature type="signal peptide" evidence="1">
    <location>
        <begin position="1"/>
        <end position="19"/>
    </location>
</feature>
<evidence type="ECO:0000256" key="1">
    <source>
        <dbReference type="SAM" id="SignalP"/>
    </source>
</evidence>
<comment type="caution">
    <text evidence="3">The sequence shown here is derived from an EMBL/GenBank/DDBJ whole genome shotgun (WGS) entry which is preliminary data.</text>
</comment>
<dbReference type="Gene3D" id="3.40.50.1820">
    <property type="entry name" value="alpha/beta hydrolase"/>
    <property type="match status" value="1"/>
</dbReference>
<dbReference type="Proteomes" id="UP000256779">
    <property type="component" value="Unassembled WGS sequence"/>
</dbReference>
<dbReference type="NCBIfam" id="TIGR04183">
    <property type="entry name" value="Por_Secre_tail"/>
    <property type="match status" value="1"/>
</dbReference>
<dbReference type="InterPro" id="IPR002044">
    <property type="entry name" value="CBM20"/>
</dbReference>
<dbReference type="AlphaFoldDB" id="A0A3D9KYB4"/>